<feature type="compositionally biased region" description="Polar residues" evidence="1">
    <location>
        <begin position="175"/>
        <end position="187"/>
    </location>
</feature>
<protein>
    <submittedName>
        <fullName evidence="2">Uncharacterized protein</fullName>
    </submittedName>
</protein>
<dbReference type="Proteomes" id="UP001066276">
    <property type="component" value="Chromosome 7"/>
</dbReference>
<proteinExistence type="predicted"/>
<feature type="region of interest" description="Disordered" evidence="1">
    <location>
        <begin position="58"/>
        <end position="187"/>
    </location>
</feature>
<feature type="compositionally biased region" description="Basic and acidic residues" evidence="1">
    <location>
        <begin position="133"/>
        <end position="146"/>
    </location>
</feature>
<evidence type="ECO:0000256" key="1">
    <source>
        <dbReference type="SAM" id="MobiDB-lite"/>
    </source>
</evidence>
<dbReference type="AlphaFoldDB" id="A0AAV7P6N0"/>
<sequence length="187" mass="20239">MEQEKVYAGRERKYPTCFRDDREGTLAPKKQALVTASLGPELDVDLEELLLKARLLPAQKRKAQDSSLKGMQGAKDASHGEKATKDVISSKEPGTPPKGPRNRVHVARTCAPSNGPGAEGQGAKKIATKVGRLAREPQRYGKEGGDRPTVSPDEEARSEATNDDSGSEPQHRGNLWTQQRTSDGARG</sequence>
<comment type="caution">
    <text evidence="2">The sequence shown here is derived from an EMBL/GenBank/DDBJ whole genome shotgun (WGS) entry which is preliminary data.</text>
</comment>
<gene>
    <name evidence="2" type="ORF">NDU88_002394</name>
</gene>
<feature type="compositionally biased region" description="Basic and acidic residues" evidence="1">
    <location>
        <begin position="76"/>
        <end position="89"/>
    </location>
</feature>
<organism evidence="2 3">
    <name type="scientific">Pleurodeles waltl</name>
    <name type="common">Iberian ribbed newt</name>
    <dbReference type="NCBI Taxonomy" id="8319"/>
    <lineage>
        <taxon>Eukaryota</taxon>
        <taxon>Metazoa</taxon>
        <taxon>Chordata</taxon>
        <taxon>Craniata</taxon>
        <taxon>Vertebrata</taxon>
        <taxon>Euteleostomi</taxon>
        <taxon>Amphibia</taxon>
        <taxon>Batrachia</taxon>
        <taxon>Caudata</taxon>
        <taxon>Salamandroidea</taxon>
        <taxon>Salamandridae</taxon>
        <taxon>Pleurodelinae</taxon>
        <taxon>Pleurodeles</taxon>
    </lineage>
</organism>
<accession>A0AAV7P6N0</accession>
<name>A0AAV7P6N0_PLEWA</name>
<dbReference type="EMBL" id="JANPWB010000011">
    <property type="protein sequence ID" value="KAJ1123927.1"/>
    <property type="molecule type" value="Genomic_DNA"/>
</dbReference>
<evidence type="ECO:0000313" key="3">
    <source>
        <dbReference type="Proteomes" id="UP001066276"/>
    </source>
</evidence>
<keyword evidence="3" id="KW-1185">Reference proteome</keyword>
<reference evidence="2" key="1">
    <citation type="journal article" date="2022" name="bioRxiv">
        <title>Sequencing and chromosome-scale assembly of the giantPleurodeles waltlgenome.</title>
        <authorList>
            <person name="Brown T."/>
            <person name="Elewa A."/>
            <person name="Iarovenko S."/>
            <person name="Subramanian E."/>
            <person name="Araus A.J."/>
            <person name="Petzold A."/>
            <person name="Susuki M."/>
            <person name="Suzuki K.-i.T."/>
            <person name="Hayashi T."/>
            <person name="Toyoda A."/>
            <person name="Oliveira C."/>
            <person name="Osipova E."/>
            <person name="Leigh N.D."/>
            <person name="Simon A."/>
            <person name="Yun M.H."/>
        </authorList>
    </citation>
    <scope>NUCLEOTIDE SEQUENCE</scope>
    <source>
        <strain evidence="2">20211129_DDA</strain>
        <tissue evidence="2">Liver</tissue>
    </source>
</reference>
<evidence type="ECO:0000313" key="2">
    <source>
        <dbReference type="EMBL" id="KAJ1123927.1"/>
    </source>
</evidence>